<protein>
    <submittedName>
        <fullName evidence="1">Uncharacterized protein</fullName>
    </submittedName>
</protein>
<name>A0A0E9VFJ3_ANGAN</name>
<dbReference type="EMBL" id="GBXM01032609">
    <property type="protein sequence ID" value="JAH75968.1"/>
    <property type="molecule type" value="Transcribed_RNA"/>
</dbReference>
<evidence type="ECO:0000313" key="1">
    <source>
        <dbReference type="EMBL" id="JAH75968.1"/>
    </source>
</evidence>
<proteinExistence type="predicted"/>
<reference evidence="1" key="1">
    <citation type="submission" date="2014-11" db="EMBL/GenBank/DDBJ databases">
        <authorList>
            <person name="Amaro Gonzalez C."/>
        </authorList>
    </citation>
    <scope>NUCLEOTIDE SEQUENCE</scope>
</reference>
<reference evidence="1" key="2">
    <citation type="journal article" date="2015" name="Fish Shellfish Immunol.">
        <title>Early steps in the European eel (Anguilla anguilla)-Vibrio vulnificus interaction in the gills: Role of the RtxA13 toxin.</title>
        <authorList>
            <person name="Callol A."/>
            <person name="Pajuelo D."/>
            <person name="Ebbesson L."/>
            <person name="Teles M."/>
            <person name="MacKenzie S."/>
            <person name="Amaro C."/>
        </authorList>
    </citation>
    <scope>NUCLEOTIDE SEQUENCE</scope>
</reference>
<dbReference type="AlphaFoldDB" id="A0A0E9VFJ3"/>
<sequence>MWLKKLPLLLKQSSGPYFEIDNQQAASLSVWSDRLRRRSRIQTSISASWRRYIDLGSAECNHDTE</sequence>
<organism evidence="1">
    <name type="scientific">Anguilla anguilla</name>
    <name type="common">European freshwater eel</name>
    <name type="synonym">Muraena anguilla</name>
    <dbReference type="NCBI Taxonomy" id="7936"/>
    <lineage>
        <taxon>Eukaryota</taxon>
        <taxon>Metazoa</taxon>
        <taxon>Chordata</taxon>
        <taxon>Craniata</taxon>
        <taxon>Vertebrata</taxon>
        <taxon>Euteleostomi</taxon>
        <taxon>Actinopterygii</taxon>
        <taxon>Neopterygii</taxon>
        <taxon>Teleostei</taxon>
        <taxon>Anguilliformes</taxon>
        <taxon>Anguillidae</taxon>
        <taxon>Anguilla</taxon>
    </lineage>
</organism>
<accession>A0A0E9VFJ3</accession>